<dbReference type="Proteomes" id="UP001189429">
    <property type="component" value="Unassembled WGS sequence"/>
</dbReference>
<organism evidence="1 2">
    <name type="scientific">Prorocentrum cordatum</name>
    <dbReference type="NCBI Taxonomy" id="2364126"/>
    <lineage>
        <taxon>Eukaryota</taxon>
        <taxon>Sar</taxon>
        <taxon>Alveolata</taxon>
        <taxon>Dinophyceae</taxon>
        <taxon>Prorocentrales</taxon>
        <taxon>Prorocentraceae</taxon>
        <taxon>Prorocentrum</taxon>
    </lineage>
</organism>
<protein>
    <recommendedName>
        <fullName evidence="3">C-type lectin domain-containing protein</fullName>
    </recommendedName>
</protein>
<dbReference type="EMBL" id="CAUYUJ010002703">
    <property type="protein sequence ID" value="CAK0801998.1"/>
    <property type="molecule type" value="Genomic_DNA"/>
</dbReference>
<evidence type="ECO:0000313" key="1">
    <source>
        <dbReference type="EMBL" id="CAK0801998.1"/>
    </source>
</evidence>
<gene>
    <name evidence="1" type="ORF">PCOR1329_LOCUS9656</name>
</gene>
<reference evidence="1" key="1">
    <citation type="submission" date="2023-10" db="EMBL/GenBank/DDBJ databases">
        <authorList>
            <person name="Chen Y."/>
            <person name="Shah S."/>
            <person name="Dougan E. K."/>
            <person name="Thang M."/>
            <person name="Chan C."/>
        </authorList>
    </citation>
    <scope>NUCLEOTIDE SEQUENCE [LARGE SCALE GENOMIC DNA]</scope>
</reference>
<evidence type="ECO:0000313" key="2">
    <source>
        <dbReference type="Proteomes" id="UP001189429"/>
    </source>
</evidence>
<comment type="caution">
    <text evidence="1">The sequence shown here is derived from an EMBL/GenBank/DDBJ whole genome shotgun (WGS) entry which is preliminary data.</text>
</comment>
<proteinExistence type="predicted"/>
<accession>A0ABN9Q868</accession>
<name>A0ABN9Q868_9DINO</name>
<sequence>MQKYAGGIWGNVSSGDQMLLPPEYFDSRYNREFLEEFWAAWQKQEANATTRRSLAQVFARGSGSTPKPSKDGGERAWTVQSSTNLGLSLMHRIGLSFIKIPGILQVQPYFQIKFDFNIKKLLSAISMRVRGADPNGLSSASVLQHYRSRQEKCLKCVRSGQAFCDRERPAESMLAGGLSDDMDDCEDRTTARKNACRRFEWPHGAIKDAGPRPGKVFENQVGPCFDRVTGQSINPRWISSEEHCREMRWPATDDEKDRRETKASDWQFGFLNQASGRTHNLLVMGDDVKFDGRKACHEGFRCCGARNRVGEETLRCVEVDSLQRTGSWLFNNQKCKYFTPGDFPGARWTHVRDEFRCAPVDKHNSAFDGHWWVDPANHWSAAGHWSKRTDLD</sequence>
<keyword evidence="2" id="KW-1185">Reference proteome</keyword>
<evidence type="ECO:0008006" key="3">
    <source>
        <dbReference type="Google" id="ProtNLM"/>
    </source>
</evidence>